<evidence type="ECO:0000313" key="2">
    <source>
        <dbReference type="EMBL" id="TQW00750.1"/>
    </source>
</evidence>
<keyword evidence="3" id="KW-1185">Reference proteome</keyword>
<feature type="compositionally biased region" description="Low complexity" evidence="1">
    <location>
        <begin position="41"/>
        <end position="52"/>
    </location>
</feature>
<dbReference type="AlphaFoldDB" id="A0A545WD76"/>
<dbReference type="OrthoDB" id="5225441at2759"/>
<name>A0A545WD76_9HYPO</name>
<feature type="region of interest" description="Disordered" evidence="1">
    <location>
        <begin position="255"/>
        <end position="380"/>
    </location>
</feature>
<proteinExistence type="predicted"/>
<protein>
    <submittedName>
        <fullName evidence="2">Uncharacterized protein</fullName>
    </submittedName>
</protein>
<feature type="region of interest" description="Disordered" evidence="1">
    <location>
        <begin position="1"/>
        <end position="53"/>
    </location>
</feature>
<organism evidence="2 3">
    <name type="scientific">Cordyceps javanica</name>
    <dbReference type="NCBI Taxonomy" id="43265"/>
    <lineage>
        <taxon>Eukaryota</taxon>
        <taxon>Fungi</taxon>
        <taxon>Dikarya</taxon>
        <taxon>Ascomycota</taxon>
        <taxon>Pezizomycotina</taxon>
        <taxon>Sordariomycetes</taxon>
        <taxon>Hypocreomycetidae</taxon>
        <taxon>Hypocreales</taxon>
        <taxon>Cordycipitaceae</taxon>
        <taxon>Cordyceps</taxon>
    </lineage>
</organism>
<feature type="compositionally biased region" description="Low complexity" evidence="1">
    <location>
        <begin position="324"/>
        <end position="334"/>
    </location>
</feature>
<evidence type="ECO:0000313" key="3">
    <source>
        <dbReference type="Proteomes" id="UP000315783"/>
    </source>
</evidence>
<reference evidence="2 3" key="1">
    <citation type="journal article" date="2019" name="Appl. Microbiol. Biotechnol.">
        <title>Genome sequence of Isaria javanica and comparative genome analysis insights into family S53 peptidase evolution in fungal entomopathogens.</title>
        <authorList>
            <person name="Lin R."/>
            <person name="Zhang X."/>
            <person name="Xin B."/>
            <person name="Zou M."/>
            <person name="Gao Y."/>
            <person name="Qin F."/>
            <person name="Hu Q."/>
            <person name="Xie B."/>
            <person name="Cheng X."/>
        </authorList>
    </citation>
    <scope>NUCLEOTIDE SEQUENCE [LARGE SCALE GENOMIC DNA]</scope>
    <source>
        <strain evidence="2 3">IJ1G</strain>
    </source>
</reference>
<feature type="compositionally biased region" description="Basic residues" evidence="1">
    <location>
        <begin position="1"/>
        <end position="12"/>
    </location>
</feature>
<evidence type="ECO:0000256" key="1">
    <source>
        <dbReference type="SAM" id="MobiDB-lite"/>
    </source>
</evidence>
<dbReference type="EMBL" id="SPUK01000001">
    <property type="protein sequence ID" value="TQW00750.1"/>
    <property type="molecule type" value="Genomic_DNA"/>
</dbReference>
<feature type="compositionally biased region" description="Low complexity" evidence="1">
    <location>
        <begin position="203"/>
        <end position="223"/>
    </location>
</feature>
<gene>
    <name evidence="2" type="ORF">IF1G_00681</name>
</gene>
<feature type="compositionally biased region" description="Basic and acidic residues" evidence="1">
    <location>
        <begin position="13"/>
        <end position="28"/>
    </location>
</feature>
<feature type="region of interest" description="Disordered" evidence="1">
    <location>
        <begin position="164"/>
        <end position="223"/>
    </location>
</feature>
<feature type="compositionally biased region" description="Basic residues" evidence="1">
    <location>
        <begin position="473"/>
        <end position="484"/>
    </location>
</feature>
<accession>A0A545WD76</accession>
<feature type="compositionally biased region" description="Basic residues" evidence="1">
    <location>
        <begin position="275"/>
        <end position="285"/>
    </location>
</feature>
<feature type="region of interest" description="Disordered" evidence="1">
    <location>
        <begin position="462"/>
        <end position="495"/>
    </location>
</feature>
<comment type="caution">
    <text evidence="2">The sequence shown here is derived from an EMBL/GenBank/DDBJ whole genome shotgun (WGS) entry which is preliminary data.</text>
</comment>
<sequence>MSIFSHLRKSRQHAKEHNAKLAEQKKQDAQTTPYRHVPTHAASDAISSAPPAWREVNDRPRILEQNRRRSAMAAAGFSMNMPSTTTIPAVPRVTSSLSYVSYPAGEATPHVGLPRAYSSGSVHHPYGANREVIYSMPDAPPSRPSSWKGKEVSRHSFSAYDMSGASSTLVSKEPTPEGSSRASNSSHDELEMVVPSARPKAKTPQTLQLPQTQPAQQLQTYHQTQHIQQTKQLQNAQQAQIQSAAPVLQQPVQPIMASQQPQSPVPDSPRPSSGHAHRLHPSHRRSSSETSDRTAVPVSTKPATRDARPPPTSMRGFNFISATSSQQQQQPPSSADGKPAQPELTSGPRQSPHRIGTGYSASAPRAPATPIVAPPASRNSSDVNLGILSIPSPTLDLSAGPTMLSSGQKPYQSRIKEHTGESVAQPQQPELEPIVSSKYTRHSRSEMPPPLAHDNLVNIFPEPVPDPYDSKSTRGKLNKSKKTRWSFAKSSPITA</sequence>
<dbReference type="Proteomes" id="UP000315783">
    <property type="component" value="Unassembled WGS sequence"/>
</dbReference>
<feature type="region of interest" description="Disordered" evidence="1">
    <location>
        <begin position="403"/>
        <end position="432"/>
    </location>
</feature>